<dbReference type="GO" id="GO:0004073">
    <property type="term" value="F:aspartate-semialdehyde dehydrogenase activity"/>
    <property type="evidence" value="ECO:0007669"/>
    <property type="project" value="UniProtKB-EC"/>
</dbReference>
<protein>
    <submittedName>
        <fullName evidence="1">Aspartate-semialdehyde dehydrogenase</fullName>
        <ecNumber evidence="1">1.2.1.11</ecNumber>
    </submittedName>
</protein>
<dbReference type="EMBL" id="AAMT01000002">
    <property type="protein sequence ID" value="EAQ14360.1"/>
    <property type="molecule type" value="Genomic_DNA"/>
</dbReference>
<accession>A3VBM7</accession>
<organism evidence="1 2">
    <name type="scientific">Maritimibacter alkaliphilus HTCC2654</name>
    <dbReference type="NCBI Taxonomy" id="314271"/>
    <lineage>
        <taxon>Bacteria</taxon>
        <taxon>Pseudomonadati</taxon>
        <taxon>Pseudomonadota</taxon>
        <taxon>Alphaproteobacteria</taxon>
        <taxon>Rhodobacterales</taxon>
        <taxon>Roseobacteraceae</taxon>
        <taxon>Maritimibacter</taxon>
    </lineage>
</organism>
<keyword evidence="1" id="KW-0560">Oxidoreductase</keyword>
<dbReference type="STRING" id="314271.RB2654_16861"/>
<dbReference type="Proteomes" id="UP000002931">
    <property type="component" value="Unassembled WGS sequence"/>
</dbReference>
<evidence type="ECO:0000313" key="1">
    <source>
        <dbReference type="EMBL" id="EAQ14360.1"/>
    </source>
</evidence>
<evidence type="ECO:0000313" key="2">
    <source>
        <dbReference type="Proteomes" id="UP000002931"/>
    </source>
</evidence>
<name>A3VBM7_9RHOB</name>
<comment type="caution">
    <text evidence="1">The sequence shown here is derived from an EMBL/GenBank/DDBJ whole genome shotgun (WGS) entry which is preliminary data.</text>
</comment>
<proteinExistence type="predicted"/>
<reference evidence="1 2" key="1">
    <citation type="journal article" date="2010" name="J. Bacteriol.">
        <title>Genome sequences of Pelagibaca bermudensis HTCC2601T and Maritimibacter alkaliphilus HTCC2654T, the type strains of two marine Roseobacter genera.</title>
        <authorList>
            <person name="Thrash J.C."/>
            <person name="Cho J.C."/>
            <person name="Ferriera S."/>
            <person name="Johnson J."/>
            <person name="Vergin K.L."/>
            <person name="Giovannoni S.J."/>
        </authorList>
    </citation>
    <scope>NUCLEOTIDE SEQUENCE [LARGE SCALE GENOMIC DNA]</scope>
    <source>
        <strain evidence="1 2">HTCC2654</strain>
    </source>
</reference>
<dbReference type="HOGENOM" id="CLU_3365791_0_0_5"/>
<dbReference type="AlphaFoldDB" id="A3VBM7"/>
<dbReference type="EC" id="1.2.1.11" evidence="1"/>
<sequence>MQREVKEFHRSPFVTGSIDFCDGTPDMPLILTAAA</sequence>
<keyword evidence="2" id="KW-1185">Reference proteome</keyword>
<gene>
    <name evidence="1" type="ORF">RB2654_16861</name>
</gene>